<dbReference type="InterPro" id="IPR000073">
    <property type="entry name" value="AB_hydrolase_1"/>
</dbReference>
<evidence type="ECO:0000256" key="1">
    <source>
        <dbReference type="ARBA" id="ARBA00022801"/>
    </source>
</evidence>
<organism evidence="3 4">
    <name type="scientific">Mucilaginibacter galii</name>
    <dbReference type="NCBI Taxonomy" id="2005073"/>
    <lineage>
        <taxon>Bacteria</taxon>
        <taxon>Pseudomonadati</taxon>
        <taxon>Bacteroidota</taxon>
        <taxon>Sphingobacteriia</taxon>
        <taxon>Sphingobacteriales</taxon>
        <taxon>Sphingobacteriaceae</taxon>
        <taxon>Mucilaginibacter</taxon>
    </lineage>
</organism>
<keyword evidence="4" id="KW-1185">Reference proteome</keyword>
<dbReference type="Gene3D" id="3.40.50.1820">
    <property type="entry name" value="alpha/beta hydrolase"/>
    <property type="match status" value="1"/>
</dbReference>
<protein>
    <submittedName>
        <fullName evidence="3">Alpha/beta hydrolase</fullName>
    </submittedName>
</protein>
<dbReference type="Pfam" id="PF00561">
    <property type="entry name" value="Abhydrolase_1"/>
    <property type="match status" value="1"/>
</dbReference>
<dbReference type="SUPFAM" id="SSF53474">
    <property type="entry name" value="alpha/beta-Hydrolases"/>
    <property type="match status" value="1"/>
</dbReference>
<proteinExistence type="predicted"/>
<dbReference type="GO" id="GO:0016787">
    <property type="term" value="F:hydrolase activity"/>
    <property type="evidence" value="ECO:0007669"/>
    <property type="project" value="UniProtKB-KW"/>
</dbReference>
<dbReference type="InterPro" id="IPR029058">
    <property type="entry name" value="AB_hydrolase_fold"/>
</dbReference>
<dbReference type="AlphaFoldDB" id="A0A917J9U3"/>
<dbReference type="EMBL" id="BMDO01000002">
    <property type="protein sequence ID" value="GGI50066.1"/>
    <property type="molecule type" value="Genomic_DNA"/>
</dbReference>
<reference evidence="3" key="1">
    <citation type="journal article" date="2014" name="Int. J. Syst. Evol. Microbiol.">
        <title>Complete genome sequence of Corynebacterium casei LMG S-19264T (=DSM 44701T), isolated from a smear-ripened cheese.</title>
        <authorList>
            <consortium name="US DOE Joint Genome Institute (JGI-PGF)"/>
            <person name="Walter F."/>
            <person name="Albersmeier A."/>
            <person name="Kalinowski J."/>
            <person name="Ruckert C."/>
        </authorList>
    </citation>
    <scope>NUCLEOTIDE SEQUENCE</scope>
    <source>
        <strain evidence="3">CCM 8711</strain>
    </source>
</reference>
<dbReference type="Proteomes" id="UP000662074">
    <property type="component" value="Unassembled WGS sequence"/>
</dbReference>
<evidence type="ECO:0000313" key="4">
    <source>
        <dbReference type="Proteomes" id="UP000662074"/>
    </source>
</evidence>
<dbReference type="PANTHER" id="PTHR43798">
    <property type="entry name" value="MONOACYLGLYCEROL LIPASE"/>
    <property type="match status" value="1"/>
</dbReference>
<keyword evidence="1 3" id="KW-0378">Hydrolase</keyword>
<evidence type="ECO:0000259" key="2">
    <source>
        <dbReference type="Pfam" id="PF00561"/>
    </source>
</evidence>
<comment type="caution">
    <text evidence="3">The sequence shown here is derived from an EMBL/GenBank/DDBJ whole genome shotgun (WGS) entry which is preliminary data.</text>
</comment>
<dbReference type="GO" id="GO:0016020">
    <property type="term" value="C:membrane"/>
    <property type="evidence" value="ECO:0007669"/>
    <property type="project" value="TreeGrafter"/>
</dbReference>
<accession>A0A917J9U3</accession>
<name>A0A917J9U3_9SPHI</name>
<reference evidence="3" key="2">
    <citation type="submission" date="2020-09" db="EMBL/GenBank/DDBJ databases">
        <authorList>
            <person name="Sun Q."/>
            <person name="Sedlacek I."/>
        </authorList>
    </citation>
    <scope>NUCLEOTIDE SEQUENCE</scope>
    <source>
        <strain evidence="3">CCM 8711</strain>
    </source>
</reference>
<gene>
    <name evidence="3" type="ORF">GCM10011425_12780</name>
</gene>
<dbReference type="InterPro" id="IPR050266">
    <property type="entry name" value="AB_hydrolase_sf"/>
</dbReference>
<evidence type="ECO:0000313" key="3">
    <source>
        <dbReference type="EMBL" id="GGI50066.1"/>
    </source>
</evidence>
<dbReference type="RefSeq" id="WP_188414891.1">
    <property type="nucleotide sequence ID" value="NZ_BMDO01000002.1"/>
</dbReference>
<sequence>MNLFNHQSGKYISIDTASIYYEVAGTPGKPVLLILHGSLGSLEDLNPVLTKLAERYRLVGIDSRGHGKSSMGSSRLTYERLQQDAELILHHLHIDKLSILGFNDGGTVAYRLAAYSKLKVEKVVTIGARWHYKNADYLRVMLKGTFDHSWKEKFPAVYNSYYKFNPTPDFDMLTQALVKMWLDPGSSGYPSFNLQRYTSPLLVIRGDNDHLLSLTAVAELCTLLPTAAFLNVPFAGNDAHNTQKEMIMLALEGFFTKVA</sequence>
<dbReference type="PANTHER" id="PTHR43798:SF31">
    <property type="entry name" value="AB HYDROLASE SUPERFAMILY PROTEIN YCLE"/>
    <property type="match status" value="1"/>
</dbReference>
<feature type="domain" description="AB hydrolase-1" evidence="2">
    <location>
        <begin position="30"/>
        <end position="140"/>
    </location>
</feature>